<feature type="disulfide bond" evidence="13">
    <location>
        <begin position="446"/>
        <end position="469"/>
    </location>
</feature>
<feature type="disulfide bond" evidence="13">
    <location>
        <begin position="482"/>
        <end position="493"/>
    </location>
</feature>
<dbReference type="Pfam" id="PF00090">
    <property type="entry name" value="TSP_1"/>
    <property type="match status" value="1"/>
</dbReference>
<dbReference type="Pfam" id="PF01421">
    <property type="entry name" value="Reprolysin"/>
    <property type="match status" value="1"/>
</dbReference>
<dbReference type="Proteomes" id="UP000694866">
    <property type="component" value="Unplaced"/>
</dbReference>
<dbReference type="InterPro" id="IPR041645">
    <property type="entry name" value="ADAMTS_CR_2"/>
</dbReference>
<keyword evidence="2" id="KW-0964">Secreted</keyword>
<feature type="disulfide bond" evidence="13">
    <location>
        <begin position="455"/>
        <end position="488"/>
    </location>
</feature>
<comment type="subcellular location">
    <subcellularLocation>
        <location evidence="1">Secreted</location>
    </subcellularLocation>
</comment>
<dbReference type="GO" id="GO:0005576">
    <property type="term" value="C:extracellular region"/>
    <property type="evidence" value="ECO:0007669"/>
    <property type="project" value="UniProtKB-SubCell"/>
</dbReference>
<feature type="binding site" evidence="12">
    <location>
        <position position="303"/>
    </location>
    <ligand>
        <name>Ca(2+)</name>
        <dbReference type="ChEBI" id="CHEBI:29108"/>
        <label>1</label>
    </ligand>
</feature>
<dbReference type="InterPro" id="IPR036383">
    <property type="entry name" value="TSP1_rpt_sf"/>
</dbReference>
<dbReference type="InterPro" id="IPR000884">
    <property type="entry name" value="TSP1_rpt"/>
</dbReference>
<reference evidence="18" key="1">
    <citation type="submission" date="2025-08" db="UniProtKB">
        <authorList>
            <consortium name="RefSeq"/>
        </authorList>
    </citation>
    <scope>IDENTIFICATION</scope>
    <source>
        <strain evidence="18">USDA-PBARC FA_bdor</strain>
        <tissue evidence="18">Whole organism</tissue>
    </source>
</reference>
<dbReference type="InterPro" id="IPR050439">
    <property type="entry name" value="ADAMTS_ADAMTS-like"/>
</dbReference>
<dbReference type="Pfam" id="PF19030">
    <property type="entry name" value="TSP1_ADAMTS"/>
    <property type="match status" value="2"/>
</dbReference>
<dbReference type="GO" id="GO:0030198">
    <property type="term" value="P:extracellular matrix organization"/>
    <property type="evidence" value="ECO:0007669"/>
    <property type="project" value="InterPro"/>
</dbReference>
<feature type="signal peptide" evidence="15">
    <location>
        <begin position="1"/>
        <end position="22"/>
    </location>
</feature>
<organism evidence="17 18">
    <name type="scientific">Fopius arisanus</name>
    <dbReference type="NCBI Taxonomy" id="64838"/>
    <lineage>
        <taxon>Eukaryota</taxon>
        <taxon>Metazoa</taxon>
        <taxon>Ecdysozoa</taxon>
        <taxon>Arthropoda</taxon>
        <taxon>Hexapoda</taxon>
        <taxon>Insecta</taxon>
        <taxon>Pterygota</taxon>
        <taxon>Neoptera</taxon>
        <taxon>Endopterygota</taxon>
        <taxon>Hymenoptera</taxon>
        <taxon>Apocrita</taxon>
        <taxon>Ichneumonoidea</taxon>
        <taxon>Braconidae</taxon>
        <taxon>Opiinae</taxon>
        <taxon>Fopius</taxon>
    </lineage>
</organism>
<dbReference type="GO" id="GO:0031012">
    <property type="term" value="C:extracellular matrix"/>
    <property type="evidence" value="ECO:0007669"/>
    <property type="project" value="TreeGrafter"/>
</dbReference>
<keyword evidence="4 12" id="KW-0479">Metal-binding</keyword>
<keyword evidence="5" id="KW-0677">Repeat</keyword>
<evidence type="ECO:0000256" key="1">
    <source>
        <dbReference type="ARBA" id="ARBA00004613"/>
    </source>
</evidence>
<dbReference type="Gene3D" id="2.60.120.830">
    <property type="match status" value="1"/>
</dbReference>
<dbReference type="InterPro" id="IPR024079">
    <property type="entry name" value="MetalloPept_cat_dom_sf"/>
</dbReference>
<accession>A0A9R1TAP2</accession>
<feature type="disulfide bond" evidence="13">
    <location>
        <begin position="326"/>
        <end position="408"/>
    </location>
</feature>
<evidence type="ECO:0000259" key="16">
    <source>
        <dbReference type="PROSITE" id="PS50215"/>
    </source>
</evidence>
<evidence type="ECO:0000256" key="6">
    <source>
        <dbReference type="ARBA" id="ARBA00022801"/>
    </source>
</evidence>
<dbReference type="CDD" id="cd04273">
    <property type="entry name" value="ZnMc_ADAMTS_like"/>
    <property type="match status" value="1"/>
</dbReference>
<evidence type="ECO:0000256" key="12">
    <source>
        <dbReference type="PIRSR" id="PIRSR613273-2"/>
    </source>
</evidence>
<proteinExistence type="predicted"/>
<evidence type="ECO:0000256" key="9">
    <source>
        <dbReference type="ARBA" id="ARBA00023157"/>
    </source>
</evidence>
<feature type="binding site" evidence="12">
    <location>
        <position position="215"/>
    </location>
    <ligand>
        <name>Ca(2+)</name>
        <dbReference type="ChEBI" id="CHEBI:29108"/>
        <label>1</label>
    </ligand>
</feature>
<keyword evidence="3" id="KW-0645">Protease</keyword>
<dbReference type="InterPro" id="IPR001590">
    <property type="entry name" value="Peptidase_M12B"/>
</dbReference>
<dbReference type="Gene3D" id="2.20.100.10">
    <property type="entry name" value="Thrombospondin type-1 (TSP1) repeat"/>
    <property type="match status" value="3"/>
</dbReference>
<dbReference type="AlphaFoldDB" id="A0A9R1TAP2"/>
<dbReference type="PROSITE" id="PS50215">
    <property type="entry name" value="ADAM_MEPRO"/>
    <property type="match status" value="1"/>
</dbReference>
<feature type="chain" id="PRO_5040443211" evidence="15">
    <location>
        <begin position="23"/>
        <end position="940"/>
    </location>
</feature>
<dbReference type="SMART" id="SM00209">
    <property type="entry name" value="TSP1"/>
    <property type="match status" value="3"/>
</dbReference>
<evidence type="ECO:0000256" key="15">
    <source>
        <dbReference type="SAM" id="SignalP"/>
    </source>
</evidence>
<feature type="domain" description="Peptidase M12B" evidence="16">
    <location>
        <begin position="212"/>
        <end position="413"/>
    </location>
</feature>
<dbReference type="InterPro" id="IPR045371">
    <property type="entry name" value="ADAMTS_CR_3"/>
</dbReference>
<evidence type="ECO:0000256" key="3">
    <source>
        <dbReference type="ARBA" id="ARBA00022670"/>
    </source>
</evidence>
<evidence type="ECO:0000313" key="17">
    <source>
        <dbReference type="Proteomes" id="UP000694866"/>
    </source>
</evidence>
<keyword evidence="7 12" id="KW-0862">Zinc</keyword>
<feature type="disulfide bond" evidence="13">
    <location>
        <begin position="528"/>
        <end position="566"/>
    </location>
</feature>
<dbReference type="GO" id="GO:0046872">
    <property type="term" value="F:metal ion binding"/>
    <property type="evidence" value="ECO:0007669"/>
    <property type="project" value="UniProtKB-KW"/>
</dbReference>
<dbReference type="Gene3D" id="3.40.390.10">
    <property type="entry name" value="Collagenase (Catalytic Domain)"/>
    <property type="match status" value="1"/>
</dbReference>
<evidence type="ECO:0000256" key="7">
    <source>
        <dbReference type="ARBA" id="ARBA00022833"/>
    </source>
</evidence>
<dbReference type="GO" id="GO:0004222">
    <property type="term" value="F:metalloendopeptidase activity"/>
    <property type="evidence" value="ECO:0007669"/>
    <property type="project" value="InterPro"/>
</dbReference>
<sequence>MGEMSQFVITLVIIMIVTAVDAIKFSESHRMTSHGPVDPRIISRSRRSLSDKSVVISLGNWTLKNQLDTSLIIPNHAEINYVTSTVTVSSKISGVSCENYRGSVEGIKKSFAILTICGDDFYVVFSVDDRNFVVEPRINGRHLLGEIEGRRGRREAGDFWNLKGDTFEINDKGEAEDIRDGEGENFFSARTWTRTNGTSRGNGASIRELSQRWLELGIAVDYSVVEFHGDRVEQYVLALLNIVGAIYRDPSLGANLSLVVVKIFFYEDKKDGVVHRGNARTSLENVNRWNRKVLSSLKTEGHDVAVWLTRLDIGGPSGYAPVSGACDPARSCALNRDEGLTSAFIIAHEIAHILGLTHDGDESADNFCGNEAHVGSVMAPMVAATFHRFHWSSCSRREFIHRAKEWKCLNNPPSIGNLTQLKSTSHETFTMDEQCRMEFGNGFHLCNSPELQNLCSHLWCAHRSSEKFCKTKKGPPLEGTSCGKNKWCISGFCEEIDRTEFTLEQVKSKPRDGGWSTWTPWGKCSRTCGVGVRLRYRLCNYPTLAFGGNDCTGDKQEFKICEQSDCPIGSDIRKEQCSRLLSFERSPARRRITDRISLLSSEDDDTEKCMLTCRSDQTNRIYQSDDFFIDGTPCAYGSTDICIQLQGECRKMSCDNILNSPGAFDACGVCRGDNSTCIRISNKFHRKIRRVTTRAAVLPKNAHDINVQVGLNISGKVNETFKIVIRDRNRRKHEVLFDSLIVEGTLFRIQKYQNNFTITGKGSTQAEVIISIVVPETVVRGSSISVTLKYLTDGEDKGRIDKYSWVPGGWSPCSVSCGGGVRQKITACRNDENGRIVHKTRCQSITKPLGEAERCNVFSCEFKWIIGPWERCTHSCGALGVQQRQLYCVHSSFPFETLTKDNQIRLSKSLLSPSLCKDHLQPETHQDCNRIPCRESWVIY</sequence>
<dbReference type="RefSeq" id="XP_011305670.1">
    <property type="nucleotide sequence ID" value="XM_011307368.1"/>
</dbReference>
<feature type="binding site" evidence="12 14">
    <location>
        <position position="348"/>
    </location>
    <ligand>
        <name>Zn(2+)</name>
        <dbReference type="ChEBI" id="CHEBI:29105"/>
        <note>catalytic</note>
    </ligand>
</feature>
<evidence type="ECO:0000256" key="4">
    <source>
        <dbReference type="ARBA" id="ARBA00022723"/>
    </source>
</evidence>
<evidence type="ECO:0000256" key="11">
    <source>
        <dbReference type="PIRSR" id="PIRSR613273-1"/>
    </source>
</evidence>
<dbReference type="GeneID" id="105268093"/>
<keyword evidence="17" id="KW-1185">Reference proteome</keyword>
<keyword evidence="10" id="KW-0325">Glycoprotein</keyword>
<dbReference type="InterPro" id="IPR013273">
    <property type="entry name" value="ADAMTS/ADAMTS-like"/>
</dbReference>
<evidence type="ECO:0000313" key="18">
    <source>
        <dbReference type="RefSeq" id="XP_011305670.1"/>
    </source>
</evidence>
<comment type="cofactor">
    <cofactor evidence="12">
        <name>Zn(2+)</name>
        <dbReference type="ChEBI" id="CHEBI:29105"/>
    </cofactor>
    <text evidence="12">Binds 1 zinc ion per subunit.</text>
</comment>
<feature type="disulfide bond" evidence="13">
    <location>
        <begin position="435"/>
        <end position="460"/>
    </location>
</feature>
<feature type="active site" evidence="11 14">
    <location>
        <position position="349"/>
    </location>
</feature>
<dbReference type="Pfam" id="PF17771">
    <property type="entry name" value="ADAMTS_CR_2"/>
    <property type="match status" value="1"/>
</dbReference>
<evidence type="ECO:0000256" key="5">
    <source>
        <dbReference type="ARBA" id="ARBA00022737"/>
    </source>
</evidence>
<dbReference type="PROSITE" id="PS50092">
    <property type="entry name" value="TSP1"/>
    <property type="match status" value="3"/>
</dbReference>
<dbReference type="GO" id="GO:0006508">
    <property type="term" value="P:proteolysis"/>
    <property type="evidence" value="ECO:0007669"/>
    <property type="project" value="UniProtKB-KW"/>
</dbReference>
<feature type="binding site" evidence="12 14">
    <location>
        <position position="352"/>
    </location>
    <ligand>
        <name>Zn(2+)</name>
        <dbReference type="ChEBI" id="CHEBI:29105"/>
        <note>catalytic</note>
    </ligand>
</feature>
<dbReference type="SUPFAM" id="SSF55486">
    <property type="entry name" value="Metalloproteases ('zincins'), catalytic domain"/>
    <property type="match status" value="1"/>
</dbReference>
<keyword evidence="15" id="KW-0732">Signal</keyword>
<keyword evidence="8 18" id="KW-0482">Metalloprotease</keyword>
<dbReference type="Pfam" id="PF19236">
    <property type="entry name" value="ADAMTS_CR_3"/>
    <property type="match status" value="1"/>
</dbReference>
<evidence type="ECO:0000256" key="13">
    <source>
        <dbReference type="PIRSR" id="PIRSR613273-3"/>
    </source>
</evidence>
<dbReference type="OrthoDB" id="5855429at2759"/>
<name>A0A9R1TAP2_9HYME</name>
<dbReference type="FunFam" id="2.20.100.10:FF:000007">
    <property type="entry name" value="Thrombospondin 1"/>
    <property type="match status" value="1"/>
</dbReference>
<dbReference type="PANTHER" id="PTHR13723:SF304">
    <property type="entry name" value="A DISINTEGRIN AND METALLOPROTEINASE WITH THROMBOSPONDIN MOTIFS 2-LIKE PROTEIN"/>
    <property type="match status" value="1"/>
</dbReference>
<gene>
    <name evidence="18" type="primary">LOC105268093</name>
</gene>
<feature type="binding site" evidence="12">
    <location>
        <position position="408"/>
    </location>
    <ligand>
        <name>Ca(2+)</name>
        <dbReference type="ChEBI" id="CHEBI:29108"/>
        <label>1</label>
    </ligand>
</feature>
<feature type="binding site" evidence="12 14">
    <location>
        <position position="358"/>
    </location>
    <ligand>
        <name>Zn(2+)</name>
        <dbReference type="ChEBI" id="CHEBI:29105"/>
        <note>catalytic</note>
    </ligand>
</feature>
<comment type="caution">
    <text evidence="14">Lacks conserved residue(s) required for the propagation of feature annotation.</text>
</comment>
<dbReference type="KEGG" id="fas:105268093"/>
<keyword evidence="9 13" id="KW-1015">Disulfide bond</keyword>
<feature type="binding site" evidence="12">
    <location>
        <position position="215"/>
    </location>
    <ligand>
        <name>Ca(2+)</name>
        <dbReference type="ChEBI" id="CHEBI:29108"/>
        <label>2</label>
    </ligand>
</feature>
<keyword evidence="12" id="KW-0106">Calcium</keyword>
<keyword evidence="6" id="KW-0378">Hydrolase</keyword>
<feature type="disulfide bond" evidence="13">
    <location>
        <begin position="539"/>
        <end position="551"/>
    </location>
</feature>
<evidence type="ECO:0000256" key="2">
    <source>
        <dbReference type="ARBA" id="ARBA00022525"/>
    </source>
</evidence>
<evidence type="ECO:0000256" key="8">
    <source>
        <dbReference type="ARBA" id="ARBA00023049"/>
    </source>
</evidence>
<dbReference type="SUPFAM" id="SSF82895">
    <property type="entry name" value="TSP-1 type 1 repeat"/>
    <property type="match status" value="3"/>
</dbReference>
<evidence type="ECO:0000256" key="14">
    <source>
        <dbReference type="PROSITE-ProRule" id="PRU00276"/>
    </source>
</evidence>
<protein>
    <submittedName>
        <fullName evidence="18">A disintegrin and metalloproteinase with thrombospondin motifs 2 isoform X1</fullName>
    </submittedName>
</protein>
<dbReference type="Gene3D" id="3.40.1620.60">
    <property type="match status" value="1"/>
</dbReference>
<dbReference type="PRINTS" id="PR01857">
    <property type="entry name" value="ADAMTSFAMILY"/>
</dbReference>
<evidence type="ECO:0000256" key="10">
    <source>
        <dbReference type="ARBA" id="ARBA00023180"/>
    </source>
</evidence>
<dbReference type="PANTHER" id="PTHR13723">
    <property type="entry name" value="ADAMTS A DISINTEGRIN AND METALLOPROTEASE WITH THROMBOSPONDIN MOTIFS PROTEASE"/>
    <property type="match status" value="1"/>
</dbReference>
<feature type="disulfide bond" evidence="13">
    <location>
        <begin position="524"/>
        <end position="561"/>
    </location>
</feature>